<evidence type="ECO:0000256" key="4">
    <source>
        <dbReference type="ARBA" id="ARBA00022692"/>
    </source>
</evidence>
<comment type="similarity">
    <text evidence="7">Belongs to the TonB-dependent receptor family.</text>
</comment>
<evidence type="ECO:0000313" key="11">
    <source>
        <dbReference type="Proteomes" id="UP001173578"/>
    </source>
</evidence>
<evidence type="ECO:0000256" key="5">
    <source>
        <dbReference type="ARBA" id="ARBA00023136"/>
    </source>
</evidence>
<keyword evidence="8" id="KW-0732">Signal</keyword>
<reference evidence="10" key="1">
    <citation type="submission" date="2020-06" db="EMBL/GenBank/DDBJ databases">
        <authorList>
            <person name="Dong N."/>
        </authorList>
    </citation>
    <scope>NUCLEOTIDE SEQUENCE</scope>
    <source>
        <strain evidence="10">210</strain>
    </source>
</reference>
<dbReference type="SUPFAM" id="SSF49464">
    <property type="entry name" value="Carboxypeptidase regulatory domain-like"/>
    <property type="match status" value="1"/>
</dbReference>
<feature type="chain" id="PRO_5043398102" evidence="8">
    <location>
        <begin position="23"/>
        <end position="1008"/>
    </location>
</feature>
<dbReference type="Proteomes" id="UP001173578">
    <property type="component" value="Unassembled WGS sequence"/>
</dbReference>
<dbReference type="InterPro" id="IPR036942">
    <property type="entry name" value="Beta-barrel_TonB_sf"/>
</dbReference>
<dbReference type="InterPro" id="IPR023997">
    <property type="entry name" value="TonB-dep_OMP_SusC/RagA_CS"/>
</dbReference>
<gene>
    <name evidence="10" type="ORF">HX095_16210</name>
</gene>
<keyword evidence="4 7" id="KW-0812">Transmembrane</keyword>
<comment type="subcellular location">
    <subcellularLocation>
        <location evidence="1 7">Cell outer membrane</location>
        <topology evidence="1 7">Multi-pass membrane protein</topology>
    </subcellularLocation>
</comment>
<dbReference type="RefSeq" id="WP_286487137.1">
    <property type="nucleotide sequence ID" value="NZ_JACALR010000008.1"/>
</dbReference>
<dbReference type="InterPro" id="IPR008969">
    <property type="entry name" value="CarboxyPept-like_regulatory"/>
</dbReference>
<proteinExistence type="inferred from homology"/>
<evidence type="ECO:0000259" key="9">
    <source>
        <dbReference type="Pfam" id="PF07715"/>
    </source>
</evidence>
<keyword evidence="2 7" id="KW-0813">Transport</keyword>
<feature type="domain" description="TonB-dependent receptor plug" evidence="9">
    <location>
        <begin position="110"/>
        <end position="216"/>
    </location>
</feature>
<dbReference type="AlphaFoldDB" id="A0AAW7DL75"/>
<dbReference type="PROSITE" id="PS52016">
    <property type="entry name" value="TONB_DEPENDENT_REC_3"/>
    <property type="match status" value="1"/>
</dbReference>
<dbReference type="Pfam" id="PF07715">
    <property type="entry name" value="Plug"/>
    <property type="match status" value="1"/>
</dbReference>
<dbReference type="Gene3D" id="2.170.130.10">
    <property type="entry name" value="TonB-dependent receptor, plug domain"/>
    <property type="match status" value="1"/>
</dbReference>
<name>A0AAW7DL75_9FLAO</name>
<evidence type="ECO:0000256" key="2">
    <source>
        <dbReference type="ARBA" id="ARBA00022448"/>
    </source>
</evidence>
<evidence type="ECO:0000256" key="7">
    <source>
        <dbReference type="PROSITE-ProRule" id="PRU01360"/>
    </source>
</evidence>
<dbReference type="GO" id="GO:0009279">
    <property type="term" value="C:cell outer membrane"/>
    <property type="evidence" value="ECO:0007669"/>
    <property type="project" value="UniProtKB-SubCell"/>
</dbReference>
<evidence type="ECO:0000313" key="10">
    <source>
        <dbReference type="EMBL" id="MDM1552746.1"/>
    </source>
</evidence>
<evidence type="ECO:0000256" key="8">
    <source>
        <dbReference type="SAM" id="SignalP"/>
    </source>
</evidence>
<evidence type="ECO:0000256" key="1">
    <source>
        <dbReference type="ARBA" id="ARBA00004571"/>
    </source>
</evidence>
<feature type="signal peptide" evidence="8">
    <location>
        <begin position="1"/>
        <end position="22"/>
    </location>
</feature>
<dbReference type="EMBL" id="JACALR010000008">
    <property type="protein sequence ID" value="MDM1552746.1"/>
    <property type="molecule type" value="Genomic_DNA"/>
</dbReference>
<dbReference type="NCBIfam" id="TIGR04057">
    <property type="entry name" value="SusC_RagA_signa"/>
    <property type="match status" value="1"/>
</dbReference>
<organism evidence="10 11">
    <name type="scientific">Empedobacter falsenii</name>
    <dbReference type="NCBI Taxonomy" id="343874"/>
    <lineage>
        <taxon>Bacteria</taxon>
        <taxon>Pseudomonadati</taxon>
        <taxon>Bacteroidota</taxon>
        <taxon>Flavobacteriia</taxon>
        <taxon>Flavobacteriales</taxon>
        <taxon>Weeksellaceae</taxon>
        <taxon>Empedobacter</taxon>
    </lineage>
</organism>
<dbReference type="Gene3D" id="2.40.170.20">
    <property type="entry name" value="TonB-dependent receptor, beta-barrel domain"/>
    <property type="match status" value="1"/>
</dbReference>
<dbReference type="SUPFAM" id="SSF56935">
    <property type="entry name" value="Porins"/>
    <property type="match status" value="1"/>
</dbReference>
<reference evidence="10" key="2">
    <citation type="journal article" date="2022" name="Sci. Total Environ.">
        <title>Prevalence, transmission, and molecular epidemiology of tet(X)-positive bacteria among humans, animals, and environmental niches in China: An epidemiological, and genomic-based study.</title>
        <authorList>
            <person name="Dong N."/>
            <person name="Zeng Y."/>
            <person name="Cai C."/>
            <person name="Sun C."/>
            <person name="Lu J."/>
            <person name="Liu C."/>
            <person name="Zhou H."/>
            <person name="Sun Q."/>
            <person name="Shu L."/>
            <person name="Wang H."/>
            <person name="Wang Y."/>
            <person name="Wang S."/>
            <person name="Wu C."/>
            <person name="Chan E.W."/>
            <person name="Chen G."/>
            <person name="Shen Z."/>
            <person name="Chen S."/>
            <person name="Zhang R."/>
        </authorList>
    </citation>
    <scope>NUCLEOTIDE SEQUENCE</scope>
    <source>
        <strain evidence="10">210</strain>
    </source>
</reference>
<dbReference type="InterPro" id="IPR012910">
    <property type="entry name" value="Plug_dom"/>
</dbReference>
<protein>
    <submittedName>
        <fullName evidence="10">SusC/RagA family TonB-linked outer membrane protein</fullName>
    </submittedName>
</protein>
<dbReference type="InterPro" id="IPR039426">
    <property type="entry name" value="TonB-dep_rcpt-like"/>
</dbReference>
<evidence type="ECO:0000256" key="6">
    <source>
        <dbReference type="ARBA" id="ARBA00023237"/>
    </source>
</evidence>
<accession>A0AAW7DL75</accession>
<sequence length="1008" mass="110532">MRRRLTSLGLLAFLGLGTIAFAQVTGVVNDGNNFPESDVEVTVKGTDKVAYTDENGNFNIDAKVGDTLVINGKEFKVTSTNLGALKYADDADLKEVVVLGYGLTSTKPKSMAASTTVSSEVLANRPNATFLNSLQGSAPGISINSASGSPGSGKINVRIRGLSSLVASTDPLYVIDGLISSGSQFRNLNANDIETVSVLRDAQGTAIYGNRGANGVVVITTKGGKFNSGLTVNYDALTSFNLIPKTDYNLASSQELLKIHQTYGSGLGGQMTDDQIAAYQTNTDWSKEFLRIGAGQQHNVGLKFGGENIAVYSSVGYLESEGNVKATDFKRFTFRNNVNGKSSNGRFNYSSQVAIGYSKRNQLDQETNSGIDNNVVQNPLFGTLLSPATLAPYRFANGRDMYNQIGSNTSGRSAWILQDIINGGLKNRFTETSILANVSGNYKLTDWLSVGNRTGVDYRQHERNFARTPNGYLSVNVAASQGAQYGGFEDFINTKDFTFSSVTNITFDKQFGDHSITVAAYLDYLKAHYQTTAQRVNGLDPLNWSFGSGDGYVPFNPATPNLYQRTASADKLNAGTLAYFGTLDYDYAGKYGISATARRDGSYRFSKDNRWETFWSVAGRWNLEKEAFLEGTSVRMLKLRASYGTTGNQNLLITADNLNPLFGGANLYKTLNNTQTGYLNLPGYNLVQLENPTLKWEKSVQTNIGLDFSIFNGLVDGNIDVYDKRTERMFSSLALSASNGQYTLRGNNGEMSNKGIEVGLKFNIVNKDDFKFDVFANYAYNKNKIESLASEDLTSDNVNAIGDVAYQWHLYKYVGVNPDTGEQQFLDKDGNITEEPTAADRQLTGKSYYAPVQGGFGFNIDYKGFYLGTLFSFQTGGWSYDNFYSWLMDPSTAAAYNGSADMLNGWSTTNRNTNTPSIKANNISSEGSSDRFLYKTDFLRLKNVAVGYNFTKKQLQSLPVKSMRIFVSAENIVTWTDWKGYDPEPIQSYSLGVYPNPRSISLGFNVEF</sequence>
<keyword evidence="6 7" id="KW-0998">Cell outer membrane</keyword>
<comment type="caution">
    <text evidence="10">The sequence shown here is derived from an EMBL/GenBank/DDBJ whole genome shotgun (WGS) entry which is preliminary data.</text>
</comment>
<dbReference type="InterPro" id="IPR037066">
    <property type="entry name" value="Plug_dom_sf"/>
</dbReference>
<keyword evidence="5 7" id="KW-0472">Membrane</keyword>
<dbReference type="InterPro" id="IPR023996">
    <property type="entry name" value="TonB-dep_OMP_SusC/RagA"/>
</dbReference>
<keyword evidence="3 7" id="KW-1134">Transmembrane beta strand</keyword>
<dbReference type="NCBIfam" id="TIGR04056">
    <property type="entry name" value="OMP_RagA_SusC"/>
    <property type="match status" value="1"/>
</dbReference>
<evidence type="ECO:0000256" key="3">
    <source>
        <dbReference type="ARBA" id="ARBA00022452"/>
    </source>
</evidence>